<evidence type="ECO:0000313" key="2">
    <source>
        <dbReference type="Proteomes" id="UP001066276"/>
    </source>
</evidence>
<proteinExistence type="predicted"/>
<dbReference type="Proteomes" id="UP001066276">
    <property type="component" value="Chromosome 3_2"/>
</dbReference>
<keyword evidence="2" id="KW-1185">Reference proteome</keyword>
<evidence type="ECO:0000313" key="1">
    <source>
        <dbReference type="EMBL" id="KAJ1180934.1"/>
    </source>
</evidence>
<dbReference type="AlphaFoldDB" id="A0AAV7TW04"/>
<protein>
    <submittedName>
        <fullName evidence="1">Uncharacterized protein</fullName>
    </submittedName>
</protein>
<name>A0AAV7TW04_PLEWA</name>
<accession>A0AAV7TW04</accession>
<gene>
    <name evidence="1" type="ORF">NDU88_006145</name>
</gene>
<sequence length="125" mass="14048">MLVPGWVTGDKNKAVSWSQDERGRMYEKKSVEKRKEYFDKTKRTCAVKVDIGDKVLIKKPILGPGAPLAPDRGSACPCRPHEVQSLALLLQQLFYAASPRCLSGPRLLRYREAVEEAADGEWCSR</sequence>
<dbReference type="EMBL" id="JANPWB010000006">
    <property type="protein sequence ID" value="KAJ1180934.1"/>
    <property type="molecule type" value="Genomic_DNA"/>
</dbReference>
<comment type="caution">
    <text evidence="1">The sequence shown here is derived from an EMBL/GenBank/DDBJ whole genome shotgun (WGS) entry which is preliminary data.</text>
</comment>
<organism evidence="1 2">
    <name type="scientific">Pleurodeles waltl</name>
    <name type="common">Iberian ribbed newt</name>
    <dbReference type="NCBI Taxonomy" id="8319"/>
    <lineage>
        <taxon>Eukaryota</taxon>
        <taxon>Metazoa</taxon>
        <taxon>Chordata</taxon>
        <taxon>Craniata</taxon>
        <taxon>Vertebrata</taxon>
        <taxon>Euteleostomi</taxon>
        <taxon>Amphibia</taxon>
        <taxon>Batrachia</taxon>
        <taxon>Caudata</taxon>
        <taxon>Salamandroidea</taxon>
        <taxon>Salamandridae</taxon>
        <taxon>Pleurodelinae</taxon>
        <taxon>Pleurodeles</taxon>
    </lineage>
</organism>
<reference evidence="1" key="1">
    <citation type="journal article" date="2022" name="bioRxiv">
        <title>Sequencing and chromosome-scale assembly of the giantPleurodeles waltlgenome.</title>
        <authorList>
            <person name="Brown T."/>
            <person name="Elewa A."/>
            <person name="Iarovenko S."/>
            <person name="Subramanian E."/>
            <person name="Araus A.J."/>
            <person name="Petzold A."/>
            <person name="Susuki M."/>
            <person name="Suzuki K.-i.T."/>
            <person name="Hayashi T."/>
            <person name="Toyoda A."/>
            <person name="Oliveira C."/>
            <person name="Osipova E."/>
            <person name="Leigh N.D."/>
            <person name="Simon A."/>
            <person name="Yun M.H."/>
        </authorList>
    </citation>
    <scope>NUCLEOTIDE SEQUENCE</scope>
    <source>
        <strain evidence="1">20211129_DDA</strain>
        <tissue evidence="1">Liver</tissue>
    </source>
</reference>